<protein>
    <submittedName>
        <fullName evidence="1">Uncharacterized protein</fullName>
    </submittedName>
</protein>
<organism evidence="1 2">
    <name type="scientific">Flavobacterium stagni</name>
    <dbReference type="NCBI Taxonomy" id="2506421"/>
    <lineage>
        <taxon>Bacteria</taxon>
        <taxon>Pseudomonadati</taxon>
        <taxon>Bacteroidota</taxon>
        <taxon>Flavobacteriia</taxon>
        <taxon>Flavobacteriales</taxon>
        <taxon>Flavobacteriaceae</taxon>
        <taxon>Flavobacterium</taxon>
    </lineage>
</organism>
<reference evidence="2" key="1">
    <citation type="submission" date="2019-01" db="EMBL/GenBank/DDBJ databases">
        <title>Cytophagaceae bacterium strain CAR-16.</title>
        <authorList>
            <person name="Chen W.-M."/>
        </authorList>
    </citation>
    <scope>NUCLEOTIDE SEQUENCE [LARGE SCALE GENOMIC DNA]</scope>
    <source>
        <strain evidence="2">WWJ-16</strain>
    </source>
</reference>
<dbReference type="RefSeq" id="WP_129462504.1">
    <property type="nucleotide sequence ID" value="NZ_SBKN01000013.1"/>
</dbReference>
<dbReference type="EMBL" id="SBKN01000013">
    <property type="protein sequence ID" value="RXR18867.1"/>
    <property type="molecule type" value="Genomic_DNA"/>
</dbReference>
<dbReference type="AlphaFoldDB" id="A0A4Q1K2D1"/>
<accession>A0A4Q1K2D1</accession>
<evidence type="ECO:0000313" key="1">
    <source>
        <dbReference type="EMBL" id="RXR18867.1"/>
    </source>
</evidence>
<keyword evidence="2" id="KW-1185">Reference proteome</keyword>
<dbReference type="OrthoDB" id="1256037at2"/>
<gene>
    <name evidence="1" type="ORF">EQG61_13630</name>
</gene>
<dbReference type="Proteomes" id="UP000289857">
    <property type="component" value="Unassembled WGS sequence"/>
</dbReference>
<proteinExistence type="predicted"/>
<comment type="caution">
    <text evidence="1">The sequence shown here is derived from an EMBL/GenBank/DDBJ whole genome shotgun (WGS) entry which is preliminary data.</text>
</comment>
<evidence type="ECO:0000313" key="2">
    <source>
        <dbReference type="Proteomes" id="UP000289857"/>
    </source>
</evidence>
<name>A0A4Q1K2D1_9FLAO</name>
<sequence>MKKIILTSLLSISFSMTSQNEVQKRNNFKLEIAANETQQYVADIPEGPYFVKDKILQIYCGEKIFVECEIESDSISKMKVVEKNNFPERTIVIEFTQNSENRKEISTELWVKNPFSKTLKYEAMMFTPNRQEWRSTSILPIMPNLQNFEHWPHAIVTLVLGNWRVE</sequence>